<dbReference type="STRING" id="1043002.A0A074XUX5"/>
<organism evidence="3 4">
    <name type="scientific">Aureobasidium pullulans EXF-150</name>
    <dbReference type="NCBI Taxonomy" id="1043002"/>
    <lineage>
        <taxon>Eukaryota</taxon>
        <taxon>Fungi</taxon>
        <taxon>Dikarya</taxon>
        <taxon>Ascomycota</taxon>
        <taxon>Pezizomycotina</taxon>
        <taxon>Dothideomycetes</taxon>
        <taxon>Dothideomycetidae</taxon>
        <taxon>Dothideales</taxon>
        <taxon>Saccotheciaceae</taxon>
        <taxon>Aureobasidium</taxon>
    </lineage>
</organism>
<feature type="signal peptide" evidence="2">
    <location>
        <begin position="1"/>
        <end position="18"/>
    </location>
</feature>
<evidence type="ECO:0000313" key="4">
    <source>
        <dbReference type="Proteomes" id="UP000030706"/>
    </source>
</evidence>
<dbReference type="EMBL" id="KL585025">
    <property type="protein sequence ID" value="KEQ78426.1"/>
    <property type="molecule type" value="Genomic_DNA"/>
</dbReference>
<protein>
    <submittedName>
        <fullName evidence="3">3-carboxy-cis,cis-mucoante lactonizing enzyme</fullName>
    </submittedName>
</protein>
<proteinExistence type="inferred from homology"/>
<dbReference type="HOGENOM" id="CLU_038716_0_0_1"/>
<name>A0A074XUX5_AURPU</name>
<keyword evidence="2" id="KW-0732">Signal</keyword>
<dbReference type="InterPro" id="IPR011045">
    <property type="entry name" value="N2O_reductase_N"/>
</dbReference>
<sequence length="403" mass="43495">MLVRCAFQLCVAASFTAATNLFVSDYSGNISTLELTEHGGHYSLTKTSANAGCAPNPSWLTLDTNHNTLYCLDEGLEVTNGSLTSFTINSSGHLHKIHREQTISGPVSGVIYGNPAEKRSIALAHYSGSALSTWNLDANHTAAFDFQQDIFFNLTKPGPNAERQDAPHEHEAVLDPTGNFIVVPDLGADLIRIFSIDAGSGDLVAEKPFAVLPGSGPRHVVFYQPYGVVGTQATTFMFLVSELANTVTSFRVSYPKIGGMGFKQVFETSTYGDLVVPEGNAAAEIAVTPDNRFLIISNRNNTSFHIPSPSSIPHNHTTSIPSDSLSTFSLQKDGTLKHIQLWPSGGMFPRHFSLNKFGDLLAVGMQYDRSVVVFERDVALGTVGKPVARWVGGGNVTCVVWEE</sequence>
<gene>
    <name evidence="3" type="ORF">M438DRAFT_401183</name>
</gene>
<dbReference type="InterPro" id="IPR019405">
    <property type="entry name" value="Lactonase_7-beta_prop"/>
</dbReference>
<evidence type="ECO:0000256" key="1">
    <source>
        <dbReference type="ARBA" id="ARBA00005564"/>
    </source>
</evidence>
<evidence type="ECO:0000256" key="2">
    <source>
        <dbReference type="SAM" id="SignalP"/>
    </source>
</evidence>
<keyword evidence="4" id="KW-1185">Reference proteome</keyword>
<dbReference type="PANTHER" id="PTHR30344">
    <property type="entry name" value="6-PHOSPHOGLUCONOLACTONASE-RELATED"/>
    <property type="match status" value="1"/>
</dbReference>
<evidence type="ECO:0000313" key="3">
    <source>
        <dbReference type="EMBL" id="KEQ78426.1"/>
    </source>
</evidence>
<dbReference type="PANTHER" id="PTHR30344:SF1">
    <property type="entry name" value="6-PHOSPHOGLUCONOLACTONASE"/>
    <property type="match status" value="1"/>
</dbReference>
<feature type="chain" id="PRO_5001702680" evidence="2">
    <location>
        <begin position="19"/>
        <end position="403"/>
    </location>
</feature>
<dbReference type="OrthoDB" id="9972196at2759"/>
<dbReference type="Proteomes" id="UP000030706">
    <property type="component" value="Unassembled WGS sequence"/>
</dbReference>
<dbReference type="GO" id="GO:0017057">
    <property type="term" value="F:6-phosphogluconolactonase activity"/>
    <property type="evidence" value="ECO:0007669"/>
    <property type="project" value="TreeGrafter"/>
</dbReference>
<dbReference type="Pfam" id="PF10282">
    <property type="entry name" value="Lactonase"/>
    <property type="match status" value="1"/>
</dbReference>
<dbReference type="GeneID" id="40751823"/>
<dbReference type="Gene3D" id="2.130.10.10">
    <property type="entry name" value="YVTN repeat-like/Quinoprotein amine dehydrogenase"/>
    <property type="match status" value="1"/>
</dbReference>
<accession>A0A074XUX5</accession>
<dbReference type="InterPro" id="IPR050282">
    <property type="entry name" value="Cycloisomerase_2"/>
</dbReference>
<reference evidence="3 4" key="1">
    <citation type="journal article" date="2014" name="BMC Genomics">
        <title>Genome sequencing of four Aureobasidium pullulans varieties: biotechnological potential, stress tolerance, and description of new species.</title>
        <authorList>
            <person name="Gostin Ar C."/>
            <person name="Ohm R.A."/>
            <person name="Kogej T."/>
            <person name="Sonjak S."/>
            <person name="Turk M."/>
            <person name="Zajc J."/>
            <person name="Zalar P."/>
            <person name="Grube M."/>
            <person name="Sun H."/>
            <person name="Han J."/>
            <person name="Sharma A."/>
            <person name="Chiniquy J."/>
            <person name="Ngan C.Y."/>
            <person name="Lipzen A."/>
            <person name="Barry K."/>
            <person name="Grigoriev I.V."/>
            <person name="Gunde-Cimerman N."/>
        </authorList>
    </citation>
    <scope>NUCLEOTIDE SEQUENCE [LARGE SCALE GENOMIC DNA]</scope>
    <source>
        <strain evidence="3 4">EXF-150</strain>
    </source>
</reference>
<dbReference type="SUPFAM" id="SSF50974">
    <property type="entry name" value="Nitrous oxide reductase, N-terminal domain"/>
    <property type="match status" value="1"/>
</dbReference>
<dbReference type="AlphaFoldDB" id="A0A074XUX5"/>
<comment type="similarity">
    <text evidence="1">Belongs to the cycloisomerase 2 family.</text>
</comment>
<dbReference type="RefSeq" id="XP_029754613.1">
    <property type="nucleotide sequence ID" value="XM_029909517.1"/>
</dbReference>
<dbReference type="InterPro" id="IPR015943">
    <property type="entry name" value="WD40/YVTN_repeat-like_dom_sf"/>
</dbReference>